<evidence type="ECO:0000259" key="1">
    <source>
        <dbReference type="SMART" id="SM00672"/>
    </source>
</evidence>
<accession>S3CGS9</accession>
<dbReference type="InterPro" id="IPR051091">
    <property type="entry name" value="O-Glucosyltr/Glycosyltrsf_90"/>
</dbReference>
<dbReference type="OMA" id="HRHRWVQ"/>
<dbReference type="HOGENOM" id="CLU_005027_4_2_1"/>
<dbReference type="InterPro" id="IPR006598">
    <property type="entry name" value="CAP10"/>
</dbReference>
<reference evidence="2 3" key="1">
    <citation type="journal article" date="2013" name="BMC Genomics">
        <title>The genome and transcriptome of the pine saprophyte Ophiostoma piceae, and a comparison with the bark beetle-associated pine pathogen Grosmannia clavigera.</title>
        <authorList>
            <person name="Haridas S."/>
            <person name="Wang Y."/>
            <person name="Lim L."/>
            <person name="Massoumi Alamouti S."/>
            <person name="Jackman S."/>
            <person name="Docking R."/>
            <person name="Robertson G."/>
            <person name="Birol I."/>
            <person name="Bohlmann J."/>
            <person name="Breuil C."/>
        </authorList>
    </citation>
    <scope>NUCLEOTIDE SEQUENCE [LARGE SCALE GENOMIC DNA]</scope>
    <source>
        <strain evidence="2 3">UAMH 11346</strain>
    </source>
</reference>
<dbReference type="eggNOG" id="KOG2458">
    <property type="taxonomic scope" value="Eukaryota"/>
</dbReference>
<gene>
    <name evidence="2" type="ORF">F503_02252</name>
</gene>
<name>S3CGS9_OPHP1</name>
<dbReference type="SMART" id="SM00672">
    <property type="entry name" value="CAP10"/>
    <property type="match status" value="1"/>
</dbReference>
<organism evidence="2 3">
    <name type="scientific">Ophiostoma piceae (strain UAMH 11346)</name>
    <name type="common">Sap stain fungus</name>
    <dbReference type="NCBI Taxonomy" id="1262450"/>
    <lineage>
        <taxon>Eukaryota</taxon>
        <taxon>Fungi</taxon>
        <taxon>Dikarya</taxon>
        <taxon>Ascomycota</taxon>
        <taxon>Pezizomycotina</taxon>
        <taxon>Sordariomycetes</taxon>
        <taxon>Sordariomycetidae</taxon>
        <taxon>Ophiostomatales</taxon>
        <taxon>Ophiostomataceae</taxon>
        <taxon>Ophiostoma</taxon>
    </lineage>
</organism>
<dbReference type="Pfam" id="PF05686">
    <property type="entry name" value="Glyco_transf_90"/>
    <property type="match status" value="1"/>
</dbReference>
<dbReference type="OrthoDB" id="541052at2759"/>
<dbReference type="AlphaFoldDB" id="S3CGS9"/>
<sequence>MPFLSKAIGVPRSMFKLFFAAAITLCCIYGVLLYRQPLYTPPPLRLGDQAWRQVAPPHPIDDLIKEARTKLTETLAKQSMTLEQAAEKYRERRGRHPPPGYKEWFEYAKKTKAIVVESFFDRIHQDLGPFWALDPKTMRKQAYTQPQLIRVRRGKAEFITDNPHRPPWIQHWHEFVAEFSEHLPDLDMVLNIMDETRLLVPWPKIDEYMKKEAKKRKLVDPRLVVSTYSGLSDIDGDASIAATPYEHSWITNDANRFWNHLRDACPPGTPAKAFDAIANFEDSIEYPLNISEAYTYKGFISNITAARDPCMQPHMRGMHGTFIESVSMSTSHDLFPMFAGCKLPQNNEILIPGAMYLTKDAFYSGGSYHGSDWKEKKEELIWRGTASGGRHKSSSWWHFHRHRWVQMTNGTSLKAWRDSMTLFTPTYKLPSIPDLSLVYPSLGERLKVPLELWSWVKSFANTGFVDLECFPQQFDEAGKRILTCEYTSGSMEVLSSVPMKEQYDRKYIPDVDGNSYSARWRSFLMSNCLPLKATIYVEWHDDRLVPWVHYVPFDNSYLDLYAVMDYFLPSRHSITFSDVYSRDSIAKEIADAGQQWANSVLRREDMHLYVWLLLLEYARIIDDKRDVLGYVGDLVKQQ</sequence>
<keyword evidence="3" id="KW-1185">Reference proteome</keyword>
<proteinExistence type="predicted"/>
<dbReference type="VEuPathDB" id="FungiDB:F503_02252"/>
<protein>
    <submittedName>
        <fullName evidence="2">Capsular associated protein</fullName>
    </submittedName>
</protein>
<dbReference type="EMBL" id="KE148156">
    <property type="protein sequence ID" value="EPE05513.1"/>
    <property type="molecule type" value="Genomic_DNA"/>
</dbReference>
<feature type="domain" description="Glycosyl transferase CAP10" evidence="1">
    <location>
        <begin position="396"/>
        <end position="624"/>
    </location>
</feature>
<dbReference type="PANTHER" id="PTHR12203:SF22">
    <property type="entry name" value="CAPSULE ASSOCIATED PROTEIN"/>
    <property type="match status" value="1"/>
</dbReference>
<dbReference type="PANTHER" id="PTHR12203">
    <property type="entry name" value="KDEL LYS-ASP-GLU-LEU CONTAINING - RELATED"/>
    <property type="match status" value="1"/>
</dbReference>
<evidence type="ECO:0000313" key="3">
    <source>
        <dbReference type="Proteomes" id="UP000016923"/>
    </source>
</evidence>
<dbReference type="Proteomes" id="UP000016923">
    <property type="component" value="Unassembled WGS sequence"/>
</dbReference>
<evidence type="ECO:0000313" key="2">
    <source>
        <dbReference type="EMBL" id="EPE05513.1"/>
    </source>
</evidence>